<dbReference type="AlphaFoldDB" id="A0A7L4UQ98"/>
<comment type="caution">
    <text evidence="1">The sequence shown here is derived from an EMBL/GenBank/DDBJ whole genome shotgun (WGS) entry which is preliminary data.</text>
</comment>
<organism evidence="1 2">
    <name type="scientific">Balneicella halophila</name>
    <dbReference type="NCBI Taxonomy" id="1537566"/>
    <lineage>
        <taxon>Bacteria</taxon>
        <taxon>Pseudomonadati</taxon>
        <taxon>Bacteroidota</taxon>
        <taxon>Bacteroidia</taxon>
        <taxon>Bacteroidales</taxon>
        <taxon>Balneicellaceae</taxon>
        <taxon>Balneicella</taxon>
    </lineage>
</organism>
<sequence>MKRTLLTIIVLISVIIIGNAQQNDELYYMGHSYYEDANGVQHMVPFAVVKLCEVENPENVLAVRLSEAKGRYIIRNIDVEQEYILKVYAPNVKEQWFKVPRNNGRIKKYNINIDAKLEVPENYNEQTVSSQKFKPYDFNKKTLLEQMILQLPMIEEEDGEFTTLNGGSVKLWLNGGEADMQTYEKIKNFRAKDLVEYMEYFNVSETENPIYDGVLNIMLKVGDRSEKPSWRLVPIKKIEQDK</sequence>
<keyword evidence="2" id="KW-1185">Reference proteome</keyword>
<dbReference type="Proteomes" id="UP000251835">
    <property type="component" value="Unassembled WGS sequence"/>
</dbReference>
<evidence type="ECO:0000313" key="2">
    <source>
        <dbReference type="Proteomes" id="UP000251835"/>
    </source>
</evidence>
<evidence type="ECO:0000313" key="1">
    <source>
        <dbReference type="EMBL" id="PVX51930.1"/>
    </source>
</evidence>
<dbReference type="EMBL" id="QENZ01000003">
    <property type="protein sequence ID" value="PVX51930.1"/>
    <property type="molecule type" value="Genomic_DNA"/>
</dbReference>
<dbReference type="RefSeq" id="WP_116495499.1">
    <property type="nucleotide sequence ID" value="NZ_QENZ01000003.1"/>
</dbReference>
<accession>A0A7L4UQ98</accession>
<proteinExistence type="predicted"/>
<name>A0A7L4UQ98_BALHA</name>
<gene>
    <name evidence="1" type="ORF">C7377_0224</name>
</gene>
<reference evidence="1 2" key="1">
    <citation type="submission" date="2018-05" db="EMBL/GenBank/DDBJ databases">
        <title>Genomic Encyclopedia of Type Strains, Phase IV (KMG-IV): sequencing the most valuable type-strain genomes for metagenomic binning, comparative biology and taxonomic classification.</title>
        <authorList>
            <person name="Goeker M."/>
        </authorList>
    </citation>
    <scope>NUCLEOTIDE SEQUENCE [LARGE SCALE GENOMIC DNA]</scope>
    <source>
        <strain evidence="1 2">DSM 28579</strain>
    </source>
</reference>
<protein>
    <submittedName>
        <fullName evidence="1">Uncharacterized protein</fullName>
    </submittedName>
</protein>